<gene>
    <name evidence="2" type="ORF">DFH08DRAFT_805253</name>
</gene>
<dbReference type="EMBL" id="JARIHO010000012">
    <property type="protein sequence ID" value="KAJ7351952.1"/>
    <property type="molecule type" value="Genomic_DNA"/>
</dbReference>
<comment type="caution">
    <text evidence="2">The sequence shown here is derived from an EMBL/GenBank/DDBJ whole genome shotgun (WGS) entry which is preliminary data.</text>
</comment>
<organism evidence="2 3">
    <name type="scientific">Mycena albidolilacea</name>
    <dbReference type="NCBI Taxonomy" id="1033008"/>
    <lineage>
        <taxon>Eukaryota</taxon>
        <taxon>Fungi</taxon>
        <taxon>Dikarya</taxon>
        <taxon>Basidiomycota</taxon>
        <taxon>Agaricomycotina</taxon>
        <taxon>Agaricomycetes</taxon>
        <taxon>Agaricomycetidae</taxon>
        <taxon>Agaricales</taxon>
        <taxon>Marasmiineae</taxon>
        <taxon>Mycenaceae</taxon>
        <taxon>Mycena</taxon>
    </lineage>
</organism>
<sequence length="165" mass="18164">MTDDGAHCRALVRQRKPSADAGFHWKPPRGNPAPASGNQWKSLRGRHDGPAVASGDWRKSEASVMNTVRHRPAAANNHQRPAAAVSDYYLRAYYSPTMAMSGSASAGAGLSPAQPWLQAIFQMRQQAASLWSFEHSTYFVMPSYCREQLLGVSHGNPRAMRKLMP</sequence>
<proteinExistence type="predicted"/>
<dbReference type="Proteomes" id="UP001218218">
    <property type="component" value="Unassembled WGS sequence"/>
</dbReference>
<protein>
    <submittedName>
        <fullName evidence="2">Uncharacterized protein</fullName>
    </submittedName>
</protein>
<name>A0AAD7A8Y9_9AGAR</name>
<evidence type="ECO:0000313" key="3">
    <source>
        <dbReference type="Proteomes" id="UP001218218"/>
    </source>
</evidence>
<accession>A0AAD7A8Y9</accession>
<evidence type="ECO:0000256" key="1">
    <source>
        <dbReference type="SAM" id="MobiDB-lite"/>
    </source>
</evidence>
<feature type="region of interest" description="Disordered" evidence="1">
    <location>
        <begin position="13"/>
        <end position="59"/>
    </location>
</feature>
<dbReference type="AlphaFoldDB" id="A0AAD7A8Y9"/>
<reference evidence="2" key="1">
    <citation type="submission" date="2023-03" db="EMBL/GenBank/DDBJ databases">
        <title>Massive genome expansion in bonnet fungi (Mycena s.s.) driven by repeated elements and novel gene families across ecological guilds.</title>
        <authorList>
            <consortium name="Lawrence Berkeley National Laboratory"/>
            <person name="Harder C.B."/>
            <person name="Miyauchi S."/>
            <person name="Viragh M."/>
            <person name="Kuo A."/>
            <person name="Thoen E."/>
            <person name="Andreopoulos B."/>
            <person name="Lu D."/>
            <person name="Skrede I."/>
            <person name="Drula E."/>
            <person name="Henrissat B."/>
            <person name="Morin E."/>
            <person name="Kohler A."/>
            <person name="Barry K."/>
            <person name="LaButti K."/>
            <person name="Morin E."/>
            <person name="Salamov A."/>
            <person name="Lipzen A."/>
            <person name="Mereny Z."/>
            <person name="Hegedus B."/>
            <person name="Baldrian P."/>
            <person name="Stursova M."/>
            <person name="Weitz H."/>
            <person name="Taylor A."/>
            <person name="Grigoriev I.V."/>
            <person name="Nagy L.G."/>
            <person name="Martin F."/>
            <person name="Kauserud H."/>
        </authorList>
    </citation>
    <scope>NUCLEOTIDE SEQUENCE</scope>
    <source>
        <strain evidence="2">CBHHK002</strain>
    </source>
</reference>
<evidence type="ECO:0000313" key="2">
    <source>
        <dbReference type="EMBL" id="KAJ7351952.1"/>
    </source>
</evidence>
<keyword evidence="3" id="KW-1185">Reference proteome</keyword>